<evidence type="ECO:0000256" key="12">
    <source>
        <dbReference type="ARBA" id="ARBA00023316"/>
    </source>
</evidence>
<evidence type="ECO:0000313" key="19">
    <source>
        <dbReference type="Proteomes" id="UP001174196"/>
    </source>
</evidence>
<dbReference type="InterPro" id="IPR012338">
    <property type="entry name" value="Beta-lactam/transpept-like"/>
</dbReference>
<keyword evidence="8" id="KW-0133">Cell shape</keyword>
<dbReference type="EMBL" id="JANRHH010000054">
    <property type="protein sequence ID" value="MDN4595342.1"/>
    <property type="molecule type" value="Genomic_DNA"/>
</dbReference>
<feature type="domain" description="Penicillin-binding protein transpeptidase" evidence="16">
    <location>
        <begin position="404"/>
        <end position="674"/>
    </location>
</feature>
<evidence type="ECO:0000256" key="10">
    <source>
        <dbReference type="ARBA" id="ARBA00023136"/>
    </source>
</evidence>
<evidence type="ECO:0000256" key="1">
    <source>
        <dbReference type="ARBA" id="ARBA00004236"/>
    </source>
</evidence>
<gene>
    <name evidence="18" type="ORF">NWF35_15865</name>
</gene>
<reference evidence="18" key="1">
    <citation type="submission" date="2022-08" db="EMBL/GenBank/DDBJ databases">
        <title>Polycladomyces zharkentsis sp. nov., a novel thermophilic CMC and starch-degrading bacterium isolated from a geothermal spring in Kazakhstan.</title>
        <authorList>
            <person name="Mashzhan A."/>
            <person name="Kistaubaeva A."/>
            <person name="Javier-Lopez R."/>
            <person name="Birkeland N.-K."/>
        </authorList>
    </citation>
    <scope>NUCLEOTIDE SEQUENCE</scope>
    <source>
        <strain evidence="18">KSR 13</strain>
    </source>
</reference>
<organism evidence="18 19">
    <name type="scientific">Polycladomyces subterraneus</name>
    <dbReference type="NCBI Taxonomy" id="1016997"/>
    <lineage>
        <taxon>Bacteria</taxon>
        <taxon>Bacillati</taxon>
        <taxon>Bacillota</taxon>
        <taxon>Bacilli</taxon>
        <taxon>Bacillales</taxon>
        <taxon>Thermoactinomycetaceae</taxon>
        <taxon>Polycladomyces</taxon>
    </lineage>
</organism>
<keyword evidence="7" id="KW-0378">Hydrolase</keyword>
<keyword evidence="4" id="KW-0645">Protease</keyword>
<keyword evidence="19" id="KW-1185">Reference proteome</keyword>
<evidence type="ECO:0000256" key="8">
    <source>
        <dbReference type="ARBA" id="ARBA00022960"/>
    </source>
</evidence>
<evidence type="ECO:0000256" key="14">
    <source>
        <dbReference type="ARBA" id="ARBA00049902"/>
    </source>
</evidence>
<evidence type="ECO:0000256" key="2">
    <source>
        <dbReference type="ARBA" id="ARBA00022475"/>
    </source>
</evidence>
<feature type="domain" description="Glycosyl transferase family 51" evidence="17">
    <location>
        <begin position="84"/>
        <end position="270"/>
    </location>
</feature>
<keyword evidence="2" id="KW-1003">Cell membrane</keyword>
<keyword evidence="15" id="KW-1133">Transmembrane helix</keyword>
<keyword evidence="3" id="KW-0121">Carboxypeptidase</keyword>
<keyword evidence="5" id="KW-0328">Glycosyltransferase</keyword>
<evidence type="ECO:0000256" key="4">
    <source>
        <dbReference type="ARBA" id="ARBA00022670"/>
    </source>
</evidence>
<protein>
    <submittedName>
        <fullName evidence="18">Penicillin-binding protein</fullName>
    </submittedName>
</protein>
<keyword evidence="11" id="KW-0511">Multifunctional enzyme</keyword>
<evidence type="ECO:0000256" key="5">
    <source>
        <dbReference type="ARBA" id="ARBA00022676"/>
    </source>
</evidence>
<name>A0ABT8IRE7_9BACL</name>
<evidence type="ECO:0000256" key="7">
    <source>
        <dbReference type="ARBA" id="ARBA00022801"/>
    </source>
</evidence>
<proteinExistence type="predicted"/>
<sequence>MEHRGSPSSPAEKRRSLGFRIFKGFLYTLFFALILVLTLSVGAAGVVAGYVASLVKDQPVLSKADFEKKLSGWSQNSQAFFRDGQLIGQLRGDENRKLVTVEQVSPYLIKAFIATEDQQFYQHHGVVPKALFRAALQQALHSSVTTGGSTITQQVVKNTILQDQSQTHERKAREIFIALRMERMFSKKDILNAYLNSTYYGKDPNGRNMLGVEAAAKGIFDVSAKDLNLAQAAYIAGMVQRPNAYNPFFADDGSTLKAGEKRMKVVLNRMLKTHKITKKEYDQALAFNLQASLAKPKPSAYEKYRYVMDAVEKQAAEALMKVDGLDPAQLKKQGKYWATMEEYRKRVLTGGYHIQTTLDKNLLDTMEQATKRIPFARPADIRVWEGPKGHRKLVVKKNQLQQVGATLIDVKTGALLAFVGGRETNVNHALDYPRQPGSTIKPLLDYGPALDLGLITPDTKIKDEELKAADGTGKTYRNANKKYAGDVTARQALAQSLNIPAIKVFRMVGKERAFSYLEKMGFRFHPYDGEASAIGGLTYGFTVQRMTAGYAALANHGQFNEPYMIQKITDSSGKVVYEHKQNPVQVYSPNAAYTTTDMLRDVIKNGTGKLIGQRIRGYDIAGKSGTTQNKYDVWFIGYSPRVALGVWVGYDYNKKMYNDTVAKEAWATYFKAIMQADPNLQPKGERFVALGALKNDEIY</sequence>
<keyword evidence="15" id="KW-0812">Transmembrane</keyword>
<evidence type="ECO:0000259" key="16">
    <source>
        <dbReference type="Pfam" id="PF00905"/>
    </source>
</evidence>
<comment type="caution">
    <text evidence="18">The sequence shown here is derived from an EMBL/GenBank/DDBJ whole genome shotgun (WGS) entry which is preliminary data.</text>
</comment>
<keyword evidence="12" id="KW-0961">Cell wall biogenesis/degradation</keyword>
<dbReference type="RefSeq" id="WP_301240426.1">
    <property type="nucleotide sequence ID" value="NZ_JANRHH010000054.1"/>
</dbReference>
<keyword evidence="9" id="KW-0573">Peptidoglycan synthesis</keyword>
<evidence type="ECO:0000256" key="11">
    <source>
        <dbReference type="ARBA" id="ARBA00023268"/>
    </source>
</evidence>
<evidence type="ECO:0000259" key="17">
    <source>
        <dbReference type="Pfam" id="PF00912"/>
    </source>
</evidence>
<comment type="subcellular location">
    <subcellularLocation>
        <location evidence="1">Cell membrane</location>
    </subcellularLocation>
</comment>
<dbReference type="SUPFAM" id="SSF53955">
    <property type="entry name" value="Lysozyme-like"/>
    <property type="match status" value="1"/>
</dbReference>
<dbReference type="InterPro" id="IPR001264">
    <property type="entry name" value="Glyco_trans_51"/>
</dbReference>
<evidence type="ECO:0000256" key="15">
    <source>
        <dbReference type="SAM" id="Phobius"/>
    </source>
</evidence>
<dbReference type="InterPro" id="IPR036950">
    <property type="entry name" value="PBP_transglycosylase"/>
</dbReference>
<dbReference type="Pfam" id="PF00905">
    <property type="entry name" value="Transpeptidase"/>
    <property type="match status" value="1"/>
</dbReference>
<dbReference type="PANTHER" id="PTHR32282">
    <property type="entry name" value="BINDING PROTEIN TRANSPEPTIDASE, PUTATIVE-RELATED"/>
    <property type="match status" value="1"/>
</dbReference>
<dbReference type="Pfam" id="PF00912">
    <property type="entry name" value="Transgly"/>
    <property type="match status" value="1"/>
</dbReference>
<keyword evidence="6" id="KW-0808">Transferase</keyword>
<evidence type="ECO:0000256" key="3">
    <source>
        <dbReference type="ARBA" id="ARBA00022645"/>
    </source>
</evidence>
<evidence type="ECO:0000256" key="6">
    <source>
        <dbReference type="ARBA" id="ARBA00022679"/>
    </source>
</evidence>
<dbReference type="InterPro" id="IPR001460">
    <property type="entry name" value="PCN-bd_Tpept"/>
</dbReference>
<accession>A0ABT8IRE7</accession>
<keyword evidence="10 15" id="KW-0472">Membrane</keyword>
<evidence type="ECO:0000313" key="18">
    <source>
        <dbReference type="EMBL" id="MDN4595342.1"/>
    </source>
</evidence>
<dbReference type="PANTHER" id="PTHR32282:SF11">
    <property type="entry name" value="PENICILLIN-BINDING PROTEIN 1B"/>
    <property type="match status" value="1"/>
</dbReference>
<dbReference type="Gene3D" id="1.10.3810.10">
    <property type="entry name" value="Biosynthetic peptidoglycan transglycosylase-like"/>
    <property type="match status" value="1"/>
</dbReference>
<dbReference type="InterPro" id="IPR023346">
    <property type="entry name" value="Lysozyme-like_dom_sf"/>
</dbReference>
<comment type="catalytic activity">
    <reaction evidence="13">
        <text>Preferential cleavage: (Ac)2-L-Lys-D-Ala-|-D-Ala. Also transpeptidation of peptidyl-alanyl moieties that are N-acyl substituents of D-alanine.</text>
        <dbReference type="EC" id="3.4.16.4"/>
    </reaction>
</comment>
<evidence type="ECO:0000256" key="9">
    <source>
        <dbReference type="ARBA" id="ARBA00022984"/>
    </source>
</evidence>
<feature type="transmembrane region" description="Helical" evidence="15">
    <location>
        <begin position="24"/>
        <end position="52"/>
    </location>
</feature>
<dbReference type="SUPFAM" id="SSF56601">
    <property type="entry name" value="beta-lactamase/transpeptidase-like"/>
    <property type="match status" value="1"/>
</dbReference>
<dbReference type="InterPro" id="IPR050396">
    <property type="entry name" value="Glycosyltr_51/Transpeptidase"/>
</dbReference>
<evidence type="ECO:0000256" key="13">
    <source>
        <dbReference type="ARBA" id="ARBA00034000"/>
    </source>
</evidence>
<comment type="catalytic activity">
    <reaction evidence="14">
        <text>[GlcNAc-(1-&gt;4)-Mur2Ac(oyl-L-Ala-gamma-D-Glu-L-Lys-D-Ala-D-Ala)](n)-di-trans,octa-cis-undecaprenyl diphosphate + beta-D-GlcNAc-(1-&gt;4)-Mur2Ac(oyl-L-Ala-gamma-D-Glu-L-Lys-D-Ala-D-Ala)-di-trans,octa-cis-undecaprenyl diphosphate = [GlcNAc-(1-&gt;4)-Mur2Ac(oyl-L-Ala-gamma-D-Glu-L-Lys-D-Ala-D-Ala)](n+1)-di-trans,octa-cis-undecaprenyl diphosphate + di-trans,octa-cis-undecaprenyl diphosphate + H(+)</text>
        <dbReference type="Rhea" id="RHEA:23708"/>
        <dbReference type="Rhea" id="RHEA-COMP:9602"/>
        <dbReference type="Rhea" id="RHEA-COMP:9603"/>
        <dbReference type="ChEBI" id="CHEBI:15378"/>
        <dbReference type="ChEBI" id="CHEBI:58405"/>
        <dbReference type="ChEBI" id="CHEBI:60033"/>
        <dbReference type="ChEBI" id="CHEBI:78435"/>
        <dbReference type="EC" id="2.4.99.28"/>
    </reaction>
</comment>
<dbReference type="Proteomes" id="UP001174196">
    <property type="component" value="Unassembled WGS sequence"/>
</dbReference>
<dbReference type="Gene3D" id="3.40.710.10">
    <property type="entry name" value="DD-peptidase/beta-lactamase superfamily"/>
    <property type="match status" value="1"/>
</dbReference>